<reference evidence="2 3" key="1">
    <citation type="submission" date="2019-03" db="EMBL/GenBank/DDBJ databases">
        <title>Draft Genome Sequence of Desulfosporosinus fructosivorans Strain 63.6F, Isolated from Marine Sediment in the Baltic Sea.</title>
        <authorList>
            <person name="Hausmann B."/>
            <person name="Vandieken V."/>
            <person name="Pjevac P."/>
            <person name="Schreck K."/>
            <person name="Herbold C.W."/>
            <person name="Loy A."/>
        </authorList>
    </citation>
    <scope>NUCLEOTIDE SEQUENCE [LARGE SCALE GENOMIC DNA]</scope>
    <source>
        <strain evidence="2 3">63.6F</strain>
    </source>
</reference>
<feature type="domain" description="CobW/HypB/UreG nucleotide-binding" evidence="1">
    <location>
        <begin position="5"/>
        <end position="178"/>
    </location>
</feature>
<dbReference type="PANTHER" id="PTHR13748:SF62">
    <property type="entry name" value="COBW DOMAIN-CONTAINING PROTEIN"/>
    <property type="match status" value="1"/>
</dbReference>
<dbReference type="PANTHER" id="PTHR13748">
    <property type="entry name" value="COBW-RELATED"/>
    <property type="match status" value="1"/>
</dbReference>
<gene>
    <name evidence="2" type="ORF">E4K67_15495</name>
</gene>
<proteinExistence type="predicted"/>
<dbReference type="GO" id="GO:0005737">
    <property type="term" value="C:cytoplasm"/>
    <property type="evidence" value="ECO:0007669"/>
    <property type="project" value="TreeGrafter"/>
</dbReference>
<dbReference type="AlphaFoldDB" id="A0A4Z0R468"/>
<dbReference type="EMBL" id="SPQQ01000005">
    <property type="protein sequence ID" value="TGE37259.1"/>
    <property type="molecule type" value="Genomic_DNA"/>
</dbReference>
<accession>A0A4Z0R468</accession>
<name>A0A4Z0R468_9FIRM</name>
<dbReference type="OrthoDB" id="9808822at2"/>
<evidence type="ECO:0000259" key="1">
    <source>
        <dbReference type="Pfam" id="PF02492"/>
    </source>
</evidence>
<comment type="caution">
    <text evidence="2">The sequence shown here is derived from an EMBL/GenBank/DDBJ whole genome shotgun (WGS) entry which is preliminary data.</text>
</comment>
<dbReference type="Gene3D" id="3.40.50.300">
    <property type="entry name" value="P-loop containing nucleotide triphosphate hydrolases"/>
    <property type="match status" value="1"/>
</dbReference>
<protein>
    <submittedName>
        <fullName evidence="2">GTP-binding protein</fullName>
    </submittedName>
</protein>
<dbReference type="SUPFAM" id="SSF52540">
    <property type="entry name" value="P-loop containing nucleoside triphosphate hydrolases"/>
    <property type="match status" value="1"/>
</dbReference>
<dbReference type="RefSeq" id="WP_135548260.1">
    <property type="nucleotide sequence ID" value="NZ_SPQQ01000005.1"/>
</dbReference>
<dbReference type="Proteomes" id="UP000298460">
    <property type="component" value="Unassembled WGS sequence"/>
</dbReference>
<sequence length="305" mass="33647">MTQLILLTGFLGTGKTTLMERLLHYYKDSPVGVIVNEFGEINIDARLLEKDGIIMRELSNGSIFCACIKENFIKALIDMSSQNFEYLFIEASGLADPGNMQQILKTIDPYTVHPYHYSGSICILDGEAFLELKDLLPAVGHQLTHAGVVLVNKEDLISSAIKAEIQAEVRKANINAPIYFTSYCDIDINTLVMNLQPSKLASRDSTNTPENRPQTFIIKVLPSVTMQELQGFLNFIAPITYRMKGFVTVGDTNYSVSGVRSHLMIMPWTRDIPSSEIVLISAVGIGLTGAIANAIKMNAPKSIKL</sequence>
<evidence type="ECO:0000313" key="2">
    <source>
        <dbReference type="EMBL" id="TGE37259.1"/>
    </source>
</evidence>
<dbReference type="CDD" id="cd03112">
    <property type="entry name" value="CobW-like"/>
    <property type="match status" value="1"/>
</dbReference>
<dbReference type="Pfam" id="PF02492">
    <property type="entry name" value="cobW"/>
    <property type="match status" value="1"/>
</dbReference>
<dbReference type="InterPro" id="IPR003495">
    <property type="entry name" value="CobW/HypB/UreG_nucleotide-bd"/>
</dbReference>
<dbReference type="InterPro" id="IPR051316">
    <property type="entry name" value="Zinc-reg_GTPase_activator"/>
</dbReference>
<keyword evidence="3" id="KW-1185">Reference proteome</keyword>
<organism evidence="2 3">
    <name type="scientific">Desulfosporosinus fructosivorans</name>
    <dbReference type="NCBI Taxonomy" id="2018669"/>
    <lineage>
        <taxon>Bacteria</taxon>
        <taxon>Bacillati</taxon>
        <taxon>Bacillota</taxon>
        <taxon>Clostridia</taxon>
        <taxon>Eubacteriales</taxon>
        <taxon>Desulfitobacteriaceae</taxon>
        <taxon>Desulfosporosinus</taxon>
    </lineage>
</organism>
<evidence type="ECO:0000313" key="3">
    <source>
        <dbReference type="Proteomes" id="UP000298460"/>
    </source>
</evidence>
<dbReference type="InterPro" id="IPR027417">
    <property type="entry name" value="P-loop_NTPase"/>
</dbReference>